<dbReference type="GO" id="GO:0016757">
    <property type="term" value="F:glycosyltransferase activity"/>
    <property type="evidence" value="ECO:0007669"/>
    <property type="project" value="UniProtKB-KW"/>
</dbReference>
<evidence type="ECO:0000256" key="2">
    <source>
        <dbReference type="ARBA" id="ARBA00022475"/>
    </source>
</evidence>
<dbReference type="PANTHER" id="PTHR48090:SF1">
    <property type="entry name" value="PROPHAGE BACTOPRENOL GLUCOSYL TRANSFERASE HOMOLOG"/>
    <property type="match status" value="1"/>
</dbReference>
<evidence type="ECO:0000256" key="5">
    <source>
        <dbReference type="ARBA" id="ARBA00022692"/>
    </source>
</evidence>
<keyword evidence="5 9" id="KW-0812">Transmembrane</keyword>
<dbReference type="AlphaFoldDB" id="A0A1H7VDR4"/>
<dbReference type="Proteomes" id="UP000199120">
    <property type="component" value="Unassembled WGS sequence"/>
</dbReference>
<dbReference type="Gene3D" id="3.90.550.10">
    <property type="entry name" value="Spore Coat Polysaccharide Biosynthesis Protein SpsA, Chain A"/>
    <property type="match status" value="1"/>
</dbReference>
<dbReference type="OrthoDB" id="9811884at2"/>
<dbReference type="PANTHER" id="PTHR48090">
    <property type="entry name" value="UNDECAPRENYL-PHOSPHATE 4-DEOXY-4-FORMAMIDO-L-ARABINOSE TRANSFERASE-RELATED"/>
    <property type="match status" value="1"/>
</dbReference>
<gene>
    <name evidence="11" type="ORF">SAMN05192542_12438</name>
</gene>
<evidence type="ECO:0000256" key="8">
    <source>
        <dbReference type="ARBA" id="ARBA00038152"/>
    </source>
</evidence>
<keyword evidence="3" id="KW-0328">Glycosyltransferase</keyword>
<sequence length="340" mass="37375">MLQYTRGGPARGEAYLAGGYAGGTRESQRDLISLVVPFHNEAAITGAFFDAVVPVLQGIPDSDYEIVCVNDGSTDATLERLIAACDANPRVRVIDLSRNFGKEAALTAGIDLADGAAVIPFDADLQDPPEVIPQMVARWREGYDVVLAKRAERQTDTYAKRGTAALFYRVHNAISDTEIPENAGDFRLMSRQVVDSLKQLPENRRFMKGLFAWVGFRTTQIEYVRQARVGGESKFSGWKLWNFAIEGLTSFGTLPLRVWTYLGGATAGFAILYAAYLILRTAVRGVDVPGYASIITAVLFLGGVQLVGIGVIGEYVGRIYMEAKRRPVYIVRRTYRQGQS</sequence>
<dbReference type="SUPFAM" id="SSF53448">
    <property type="entry name" value="Nucleotide-diphospho-sugar transferases"/>
    <property type="match status" value="1"/>
</dbReference>
<keyword evidence="4 11" id="KW-0808">Transferase</keyword>
<dbReference type="InterPro" id="IPR029044">
    <property type="entry name" value="Nucleotide-diphossugar_trans"/>
</dbReference>
<evidence type="ECO:0000256" key="1">
    <source>
        <dbReference type="ARBA" id="ARBA00004651"/>
    </source>
</evidence>
<evidence type="ECO:0000256" key="6">
    <source>
        <dbReference type="ARBA" id="ARBA00022989"/>
    </source>
</evidence>
<evidence type="ECO:0000256" key="3">
    <source>
        <dbReference type="ARBA" id="ARBA00022676"/>
    </source>
</evidence>
<evidence type="ECO:0000313" key="11">
    <source>
        <dbReference type="EMBL" id="SEM07402.1"/>
    </source>
</evidence>
<organism evidence="11 12">
    <name type="scientific">Paraburkholderia caballeronis</name>
    <dbReference type="NCBI Taxonomy" id="416943"/>
    <lineage>
        <taxon>Bacteria</taxon>
        <taxon>Pseudomonadati</taxon>
        <taxon>Pseudomonadota</taxon>
        <taxon>Betaproteobacteria</taxon>
        <taxon>Burkholderiales</taxon>
        <taxon>Burkholderiaceae</taxon>
        <taxon>Paraburkholderia</taxon>
    </lineage>
</organism>
<keyword evidence="7 9" id="KW-0472">Membrane</keyword>
<comment type="subcellular location">
    <subcellularLocation>
        <location evidence="1">Cell membrane</location>
        <topology evidence="1">Multi-pass membrane protein</topology>
    </subcellularLocation>
</comment>
<keyword evidence="12" id="KW-1185">Reference proteome</keyword>
<evidence type="ECO:0000259" key="10">
    <source>
        <dbReference type="Pfam" id="PF00535"/>
    </source>
</evidence>
<evidence type="ECO:0000256" key="9">
    <source>
        <dbReference type="SAM" id="Phobius"/>
    </source>
</evidence>
<feature type="transmembrane region" description="Helical" evidence="9">
    <location>
        <begin position="258"/>
        <end position="279"/>
    </location>
</feature>
<dbReference type="STRING" id="416943.SAMN05445871_0651"/>
<dbReference type="CDD" id="cd04187">
    <property type="entry name" value="DPM1_like_bac"/>
    <property type="match status" value="1"/>
</dbReference>
<dbReference type="EMBL" id="FOAJ01000024">
    <property type="protein sequence ID" value="SEM07402.1"/>
    <property type="molecule type" value="Genomic_DNA"/>
</dbReference>
<keyword evidence="6 9" id="KW-1133">Transmembrane helix</keyword>
<feature type="domain" description="Glycosyltransferase 2-like" evidence="10">
    <location>
        <begin position="33"/>
        <end position="196"/>
    </location>
</feature>
<dbReference type="Pfam" id="PF00535">
    <property type="entry name" value="Glycos_transf_2"/>
    <property type="match status" value="1"/>
</dbReference>
<dbReference type="InterPro" id="IPR050256">
    <property type="entry name" value="Glycosyltransferase_2"/>
</dbReference>
<comment type="similarity">
    <text evidence="8">Belongs to the glycosyltransferase 2 family. GtrB subfamily.</text>
</comment>
<dbReference type="InterPro" id="IPR001173">
    <property type="entry name" value="Glyco_trans_2-like"/>
</dbReference>
<evidence type="ECO:0000256" key="4">
    <source>
        <dbReference type="ARBA" id="ARBA00022679"/>
    </source>
</evidence>
<reference evidence="12" key="1">
    <citation type="submission" date="2016-10" db="EMBL/GenBank/DDBJ databases">
        <authorList>
            <person name="Varghese N."/>
            <person name="Submissions S."/>
        </authorList>
    </citation>
    <scope>NUCLEOTIDE SEQUENCE [LARGE SCALE GENOMIC DNA]</scope>
    <source>
        <strain evidence="12">LMG 26416</strain>
    </source>
</reference>
<dbReference type="FunFam" id="3.90.550.10:FF:000079">
    <property type="entry name" value="Probable glycosyl transferase"/>
    <property type="match status" value="1"/>
</dbReference>
<proteinExistence type="inferred from homology"/>
<accession>A0A1H7VDR4</accession>
<feature type="transmembrane region" description="Helical" evidence="9">
    <location>
        <begin position="291"/>
        <end position="316"/>
    </location>
</feature>
<name>A0A1H7VDR4_9BURK</name>
<evidence type="ECO:0000313" key="12">
    <source>
        <dbReference type="Proteomes" id="UP000199120"/>
    </source>
</evidence>
<dbReference type="GO" id="GO:0005886">
    <property type="term" value="C:plasma membrane"/>
    <property type="evidence" value="ECO:0007669"/>
    <property type="project" value="UniProtKB-SubCell"/>
</dbReference>
<protein>
    <submittedName>
        <fullName evidence="11">Glycosyltransferase involved in cell wall bisynthesis</fullName>
    </submittedName>
</protein>
<evidence type="ECO:0000256" key="7">
    <source>
        <dbReference type="ARBA" id="ARBA00023136"/>
    </source>
</evidence>
<dbReference type="RefSeq" id="WP_090542167.1">
    <property type="nucleotide sequence ID" value="NZ_FNSR01000001.1"/>
</dbReference>
<keyword evidence="2" id="KW-1003">Cell membrane</keyword>